<feature type="compositionally biased region" description="Pro residues" evidence="1">
    <location>
        <begin position="180"/>
        <end position="199"/>
    </location>
</feature>
<feature type="transmembrane region" description="Helical" evidence="2">
    <location>
        <begin position="226"/>
        <end position="249"/>
    </location>
</feature>
<accession>S4XS60</accession>
<reference evidence="3 4" key="1">
    <citation type="journal article" date="2013" name="Sci. Rep.">
        <title>Extraordinary expansion of a Sorangium cellulosum genome from an alkaline milieu.</title>
        <authorList>
            <person name="Han K."/>
            <person name="Li Z.F."/>
            <person name="Peng R."/>
            <person name="Zhu L.P."/>
            <person name="Zhou T."/>
            <person name="Wang L.G."/>
            <person name="Li S.G."/>
            <person name="Zhang X.B."/>
            <person name="Hu W."/>
            <person name="Wu Z.H."/>
            <person name="Qin N."/>
            <person name="Li Y.Z."/>
        </authorList>
    </citation>
    <scope>NUCLEOTIDE SEQUENCE [LARGE SCALE GENOMIC DNA]</scope>
    <source>
        <strain evidence="3 4">So0157-2</strain>
    </source>
</reference>
<keyword evidence="2" id="KW-0812">Transmembrane</keyword>
<dbReference type="AlphaFoldDB" id="S4XS60"/>
<name>S4XS60_SORCE</name>
<organism evidence="3 4">
    <name type="scientific">Sorangium cellulosum So0157-2</name>
    <dbReference type="NCBI Taxonomy" id="1254432"/>
    <lineage>
        <taxon>Bacteria</taxon>
        <taxon>Pseudomonadati</taxon>
        <taxon>Myxococcota</taxon>
        <taxon>Polyangia</taxon>
        <taxon>Polyangiales</taxon>
        <taxon>Polyangiaceae</taxon>
        <taxon>Sorangium</taxon>
    </lineage>
</organism>
<sequence length="325" mass="34291">MREAEAAFDRLDIALARQIWARIHELERTNVAMCQLGQLDRRLARWVDAVGELELCVAQMKPPETPREHRLYETRHDDLAVARQHVAEVAVLAPPGAAAVLVSGRRVGATGRIYVAPGQHEVSAALADGRVVRTTVSAEAGESRTALLAPPAATPPVPAAAPLPEAPLVAEPPPVVTPPLPLDVPPPVPEASSPVPPDPTSEEQPAAPLPPRAPEAQAPQAATPRWIVPAGAAASLALLATGVALHVAAASERAEVRTKVYSPDDTTWRWSTSENVASVAMMDQISTATLVAGTTLAGATLIYAVLRDGTQIRARVTGVEVMFVW</sequence>
<keyword evidence="2" id="KW-1133">Transmembrane helix</keyword>
<gene>
    <name evidence="3" type="ORF">SCE1572_12290</name>
</gene>
<feature type="transmembrane region" description="Helical" evidence="2">
    <location>
        <begin position="285"/>
        <end position="306"/>
    </location>
</feature>
<proteinExistence type="predicted"/>
<dbReference type="PATRIC" id="fig|1254432.3.peg.2752"/>
<dbReference type="KEGG" id="scu:SCE1572_12290"/>
<evidence type="ECO:0000313" key="4">
    <source>
        <dbReference type="Proteomes" id="UP000014803"/>
    </source>
</evidence>
<keyword evidence="2" id="KW-0472">Membrane</keyword>
<dbReference type="EMBL" id="CP003969">
    <property type="protein sequence ID" value="AGP35226.1"/>
    <property type="molecule type" value="Genomic_DNA"/>
</dbReference>
<dbReference type="HOGENOM" id="CLU_054949_0_0_7"/>
<feature type="region of interest" description="Disordered" evidence="1">
    <location>
        <begin position="180"/>
        <end position="222"/>
    </location>
</feature>
<evidence type="ECO:0000313" key="3">
    <source>
        <dbReference type="EMBL" id="AGP35226.1"/>
    </source>
</evidence>
<protein>
    <recommendedName>
        <fullName evidence="5">PEGA domain-containing protein</fullName>
    </recommendedName>
</protein>
<evidence type="ECO:0000256" key="1">
    <source>
        <dbReference type="SAM" id="MobiDB-lite"/>
    </source>
</evidence>
<evidence type="ECO:0000256" key="2">
    <source>
        <dbReference type="SAM" id="Phobius"/>
    </source>
</evidence>
<evidence type="ECO:0008006" key="5">
    <source>
        <dbReference type="Google" id="ProtNLM"/>
    </source>
</evidence>
<dbReference type="Proteomes" id="UP000014803">
    <property type="component" value="Chromosome"/>
</dbReference>